<reference evidence="5" key="1">
    <citation type="submission" date="2020-04" db="EMBL/GenBank/DDBJ databases">
        <title>Phage recombination drives evolution of spore-forming Bacilli.</title>
        <authorList>
            <person name="Dragos A."/>
            <person name="Kovacs A.T."/>
        </authorList>
    </citation>
    <scope>NUCLEOTIDE SEQUENCE</scope>
    <source>
        <strain evidence="5">168</strain>
    </source>
</reference>
<dbReference type="GeneID" id="939129"/>
<proteinExistence type="inferred from homology"/>
<evidence type="ECO:0000256" key="3">
    <source>
        <dbReference type="ARBA" id="ARBA00023284"/>
    </source>
</evidence>
<accession>A0A6M3ZDH4</accession>
<dbReference type="CDD" id="cd02947">
    <property type="entry name" value="TRX_family"/>
    <property type="match status" value="1"/>
</dbReference>
<dbReference type="InterPro" id="IPR013766">
    <property type="entry name" value="Thioredoxin_domain"/>
</dbReference>
<dbReference type="PANTHER" id="PTHR45663">
    <property type="entry name" value="GEO12009P1"/>
    <property type="match status" value="1"/>
</dbReference>
<dbReference type="SMR" id="A0A6M3ZDH4"/>
<dbReference type="OrthoDB" id="32134at2"/>
<dbReference type="RefSeq" id="NP_390029.1">
    <property type="nucleotide sequence ID" value="NC_000964.3"/>
</dbReference>
<evidence type="ECO:0000256" key="1">
    <source>
        <dbReference type="ARBA" id="ARBA00008987"/>
    </source>
</evidence>
<dbReference type="SUPFAM" id="SSF52833">
    <property type="entry name" value="Thioredoxin-like"/>
    <property type="match status" value="1"/>
</dbReference>
<evidence type="ECO:0000256" key="2">
    <source>
        <dbReference type="ARBA" id="ARBA00023157"/>
    </source>
</evidence>
<keyword evidence="3" id="KW-0676">Redox-active center</keyword>
<dbReference type="InterPro" id="IPR036249">
    <property type="entry name" value="Thioredoxin-like_sf"/>
</dbReference>
<dbReference type="AlphaFoldDB" id="A0A6M3ZDH4"/>
<dbReference type="Pfam" id="PF00085">
    <property type="entry name" value="Thioredoxin"/>
    <property type="match status" value="1"/>
</dbReference>
<dbReference type="Gene3D" id="3.40.30.10">
    <property type="entry name" value="Glutaredoxin"/>
    <property type="match status" value="1"/>
</dbReference>
<name>A0A6M3ZDH4_BACSU</name>
<feature type="domain" description="Thioredoxin" evidence="4">
    <location>
        <begin position="7"/>
        <end position="136"/>
    </location>
</feature>
<evidence type="ECO:0000313" key="5">
    <source>
        <dbReference type="EMBL" id="QJP88873.1"/>
    </source>
</evidence>
<dbReference type="EMBL" id="CP052842">
    <property type="protein sequence ID" value="QJP88873.1"/>
    <property type="molecule type" value="Genomic_DNA"/>
</dbReference>
<keyword evidence="2" id="KW-1015">Disulfide bond</keyword>
<protein>
    <submittedName>
        <fullName evidence="5">Disulfide bond formation protein BdbA</fullName>
    </submittedName>
</protein>
<dbReference type="PANTHER" id="PTHR45663:SF11">
    <property type="entry name" value="GEO12009P1"/>
    <property type="match status" value="1"/>
</dbReference>
<evidence type="ECO:0000259" key="4">
    <source>
        <dbReference type="PROSITE" id="PS51352"/>
    </source>
</evidence>
<organism evidence="5">
    <name type="scientific">Bacillus subtilis (strain 168)</name>
    <dbReference type="NCBI Taxonomy" id="224308"/>
    <lineage>
        <taxon>Bacteria</taxon>
        <taxon>Bacillati</taxon>
        <taxon>Bacillota</taxon>
        <taxon>Bacilli</taxon>
        <taxon>Bacillales</taxon>
        <taxon>Bacillaceae</taxon>
        <taxon>Bacillus</taxon>
    </lineage>
</organism>
<comment type="similarity">
    <text evidence="1">Belongs to the thioredoxin family.</text>
</comment>
<dbReference type="KEGG" id="bsu:BSU21460"/>
<gene>
    <name evidence="5" type="primary">bdbA</name>
    <name evidence="5" type="ORF">HIR78_12945</name>
</gene>
<dbReference type="PROSITE" id="PS51352">
    <property type="entry name" value="THIOREDOXIN_2"/>
    <property type="match status" value="1"/>
</dbReference>
<sequence length="137" mass="16182">MKKWIVLFLVLIAAAISIFVYVSTGSEKPFYNDINLTQYQKEVDSKKPKFIYVYETSCPPCQEIKPELNEVIKKEKLKVQALNIEEKENYNTEFLDKYNLNKTPTILYYKDGKEKDRLEGYRSASQIEKFFDKNGDR</sequence>
<dbReference type="RefSeq" id="WP_003230920.1">
    <property type="nucleotide sequence ID" value="NC_000964.3"/>
</dbReference>